<feature type="compositionally biased region" description="Low complexity" evidence="1">
    <location>
        <begin position="252"/>
        <end position="265"/>
    </location>
</feature>
<dbReference type="eggNOG" id="ENOG502S4MD">
    <property type="taxonomic scope" value="Eukaryota"/>
</dbReference>
<evidence type="ECO:0000256" key="1">
    <source>
        <dbReference type="SAM" id="MobiDB-lite"/>
    </source>
</evidence>
<dbReference type="InterPro" id="IPR026703">
    <property type="entry name" value="ERICH2"/>
</dbReference>
<organism evidence="2 3">
    <name type="scientific">Zootermopsis nevadensis</name>
    <name type="common">Dampwood termite</name>
    <dbReference type="NCBI Taxonomy" id="136037"/>
    <lineage>
        <taxon>Eukaryota</taxon>
        <taxon>Metazoa</taxon>
        <taxon>Ecdysozoa</taxon>
        <taxon>Arthropoda</taxon>
        <taxon>Hexapoda</taxon>
        <taxon>Insecta</taxon>
        <taxon>Pterygota</taxon>
        <taxon>Neoptera</taxon>
        <taxon>Polyneoptera</taxon>
        <taxon>Dictyoptera</taxon>
        <taxon>Blattodea</taxon>
        <taxon>Blattoidea</taxon>
        <taxon>Termitoidae</taxon>
        <taxon>Termopsidae</taxon>
        <taxon>Zootermopsis</taxon>
    </lineage>
</organism>
<dbReference type="Gene3D" id="1.25.40.10">
    <property type="entry name" value="Tetratricopeptide repeat domain"/>
    <property type="match status" value="1"/>
</dbReference>
<feature type="compositionally biased region" description="Acidic residues" evidence="1">
    <location>
        <begin position="66"/>
        <end position="75"/>
    </location>
</feature>
<proteinExistence type="predicted"/>
<name>A0A067RTQ9_ZOONE</name>
<feature type="compositionally biased region" description="Low complexity" evidence="1">
    <location>
        <begin position="136"/>
        <end position="155"/>
    </location>
</feature>
<dbReference type="Proteomes" id="UP000027135">
    <property type="component" value="Unassembled WGS sequence"/>
</dbReference>
<dbReference type="SUPFAM" id="SSF48452">
    <property type="entry name" value="TPR-like"/>
    <property type="match status" value="1"/>
</dbReference>
<dbReference type="EMBL" id="KK852470">
    <property type="protein sequence ID" value="KDR23234.1"/>
    <property type="molecule type" value="Genomic_DNA"/>
</dbReference>
<evidence type="ECO:0000313" key="2">
    <source>
        <dbReference type="EMBL" id="KDR23234.1"/>
    </source>
</evidence>
<feature type="region of interest" description="Disordered" evidence="1">
    <location>
        <begin position="132"/>
        <end position="210"/>
    </location>
</feature>
<feature type="compositionally biased region" description="Polar residues" evidence="1">
    <location>
        <begin position="10"/>
        <end position="21"/>
    </location>
</feature>
<accession>A0A067RTQ9</accession>
<gene>
    <name evidence="2" type="ORF">L798_07136</name>
</gene>
<sequence>MENPSPANALESNGNNPDTKQTNTETEHGDENDEENTNNNHQHHTVMGSLHPPLGLTSTPKGSVEDLSEYTDADESISSAPTEFLAEFLSAVMLKDYETALKYCKLILQYEPNNATAKEFYPLIVEKLHLMEEQESSNSTSNSERSEDNGSGNDDSSSDGEEKPTRSSESDSDATTASYSSLEDEEADGNDKHQKNDNADADNGNDTKGTALKASSIAKLIKDMTVGPPGSILVSGGTNSEPATTTNHAFQSTSSDSESPTEPVSQPTIAQLHAKAMPGKTKY</sequence>
<evidence type="ECO:0000313" key="3">
    <source>
        <dbReference type="Proteomes" id="UP000027135"/>
    </source>
</evidence>
<dbReference type="PANTHER" id="PTHR21520">
    <property type="entry name" value="GLUTAMATE-RICH PROTEIN 2"/>
    <property type="match status" value="1"/>
</dbReference>
<feature type="compositionally biased region" description="Basic and acidic residues" evidence="1">
    <location>
        <begin position="189"/>
        <end position="198"/>
    </location>
</feature>
<dbReference type="OrthoDB" id="9950633at2759"/>
<dbReference type="OMA" id="TALKYCK"/>
<keyword evidence="3" id="KW-1185">Reference proteome</keyword>
<feature type="region of interest" description="Disordered" evidence="1">
    <location>
        <begin position="1"/>
        <end position="77"/>
    </location>
</feature>
<evidence type="ECO:0008006" key="4">
    <source>
        <dbReference type="Google" id="ProtNLM"/>
    </source>
</evidence>
<protein>
    <recommendedName>
        <fullName evidence="4">Glutamate-rich protein 2</fullName>
    </recommendedName>
</protein>
<feature type="region of interest" description="Disordered" evidence="1">
    <location>
        <begin position="226"/>
        <end position="283"/>
    </location>
</feature>
<feature type="compositionally biased region" description="Basic and acidic residues" evidence="1">
    <location>
        <begin position="160"/>
        <end position="169"/>
    </location>
</feature>
<dbReference type="InParanoid" id="A0A067RTQ9"/>
<reference evidence="2 3" key="1">
    <citation type="journal article" date="2014" name="Nat. Commun.">
        <title>Molecular traces of alternative social organization in a termite genome.</title>
        <authorList>
            <person name="Terrapon N."/>
            <person name="Li C."/>
            <person name="Robertson H.M."/>
            <person name="Ji L."/>
            <person name="Meng X."/>
            <person name="Booth W."/>
            <person name="Chen Z."/>
            <person name="Childers C.P."/>
            <person name="Glastad K.M."/>
            <person name="Gokhale K."/>
            <person name="Gowin J."/>
            <person name="Gronenberg W."/>
            <person name="Hermansen R.A."/>
            <person name="Hu H."/>
            <person name="Hunt B.G."/>
            <person name="Huylmans A.K."/>
            <person name="Khalil S.M."/>
            <person name="Mitchell R.D."/>
            <person name="Munoz-Torres M.C."/>
            <person name="Mustard J.A."/>
            <person name="Pan H."/>
            <person name="Reese J.T."/>
            <person name="Scharf M.E."/>
            <person name="Sun F."/>
            <person name="Vogel H."/>
            <person name="Xiao J."/>
            <person name="Yang W."/>
            <person name="Yang Z."/>
            <person name="Yang Z."/>
            <person name="Zhou J."/>
            <person name="Zhu J."/>
            <person name="Brent C.S."/>
            <person name="Elsik C.G."/>
            <person name="Goodisman M.A."/>
            <person name="Liberles D.A."/>
            <person name="Roe R.M."/>
            <person name="Vargo E.L."/>
            <person name="Vilcinskas A."/>
            <person name="Wang J."/>
            <person name="Bornberg-Bauer E."/>
            <person name="Korb J."/>
            <person name="Zhang G."/>
            <person name="Liebig J."/>
        </authorList>
    </citation>
    <scope>NUCLEOTIDE SEQUENCE [LARGE SCALE GENOMIC DNA]</scope>
    <source>
        <tissue evidence="2">Whole organism</tissue>
    </source>
</reference>
<dbReference type="InterPro" id="IPR011990">
    <property type="entry name" value="TPR-like_helical_dom_sf"/>
</dbReference>
<dbReference type="AlphaFoldDB" id="A0A067RTQ9"/>
<feature type="compositionally biased region" description="Polar residues" evidence="1">
    <location>
        <begin position="236"/>
        <end position="251"/>
    </location>
</feature>
<dbReference type="PANTHER" id="PTHR21520:SF2">
    <property type="entry name" value="GLUTAMATE-RICH PROTEIN 2"/>
    <property type="match status" value="1"/>
</dbReference>
<dbReference type="STRING" id="136037.A0A067RTQ9"/>